<sequence length="443" mass="49235">MSTPSDLGLSSATTFPYSVAVAVQNHLKDHGKDRQSFFVGNLDSVLDRLEEWRRELPFVQPFYAVKCNDNKTLLTLLSRAGTGFDCASKKEMQQILQLGVNPERIIFAAPRKAEDHINYAHEHGIDKIVVDSEDELRKLAEIVPSATIFLRLRADDPTSRVRLSEKFGSDLLEARGILQVAVDLSVKVTGICFHVGSAASDPGAYVRAIAMAREVYDYNETLSSKHPISIIDIGGGFTESNFRLVAPAVRSAADMYFGGETGIQWVAEPGRFIVSEAFYLVCRVLGTRKRLVEYVDGPNQNHYFHAELFVNDGIYQNFLNALVEGYIPTPVPLDPSGRPYGLPEREDKSYSYTVWGQTCCGADKIKSNCRLRCEMQAGDLLCFPSMGAYTHVTASGFNGFTARAMTVWTSSVRGREKLKEANRVGSWWNPLSHGESELLVRRG</sequence>
<accession>A0A8H6PAA2</accession>
<feature type="active site" description="Proton donor" evidence="10">
    <location>
        <position position="359"/>
    </location>
</feature>
<comment type="similarity">
    <text evidence="2">Belongs to the Orn/Lys/Arg decarboxylase class-II family.</text>
</comment>
<evidence type="ECO:0000256" key="9">
    <source>
        <dbReference type="ARBA" id="ARBA00049127"/>
    </source>
</evidence>
<evidence type="ECO:0000256" key="10">
    <source>
        <dbReference type="PIRSR" id="PIRSR600183-50"/>
    </source>
</evidence>
<reference evidence="12" key="1">
    <citation type="submission" date="2020-06" db="EMBL/GenBank/DDBJ databases">
        <title>Draft genome sequences of strains closely related to Aspergillus parafelis and Aspergillus hiratsukae.</title>
        <authorList>
            <person name="Dos Santos R.A.C."/>
            <person name="Rivero-Menendez O."/>
            <person name="Steenwyk J.L."/>
            <person name="Mead M.E."/>
            <person name="Goldman G.H."/>
            <person name="Alastruey-Izquierdo A."/>
            <person name="Rokas A."/>
        </authorList>
    </citation>
    <scope>NUCLEOTIDE SEQUENCE</scope>
    <source>
        <strain evidence="12">CNM-CM5793</strain>
    </source>
</reference>
<comment type="pathway">
    <text evidence="6">Amine and polyamine biosynthesis; putrescine biosynthesis via L-ornithine pathway; putrescine from L-ornithine: step 1/1.</text>
</comment>
<keyword evidence="4 10" id="KW-0663">Pyridoxal phosphate</keyword>
<name>A0A8H6PAA2_9EURO</name>
<evidence type="ECO:0000256" key="6">
    <source>
        <dbReference type="ARBA" id="ARBA00034115"/>
    </source>
</evidence>
<dbReference type="Gene3D" id="2.40.37.10">
    <property type="entry name" value="Lyase, Ornithine Decarboxylase, Chain A, domain 1"/>
    <property type="match status" value="1"/>
</dbReference>
<dbReference type="PANTHER" id="PTHR11482">
    <property type="entry name" value="ARGININE/DIAMINOPIMELATE/ORNITHINE DECARBOXYLASE"/>
    <property type="match status" value="1"/>
</dbReference>
<dbReference type="FunFam" id="3.20.20.10:FF:000005">
    <property type="entry name" value="Ornithine decarboxylase"/>
    <property type="match status" value="1"/>
</dbReference>
<keyword evidence="13" id="KW-1185">Reference proteome</keyword>
<evidence type="ECO:0000256" key="4">
    <source>
        <dbReference type="ARBA" id="ARBA00022898"/>
    </source>
</evidence>
<dbReference type="OrthoDB" id="5034579at2759"/>
<keyword evidence="3" id="KW-0210">Decarboxylase</keyword>
<dbReference type="SUPFAM" id="SSF51419">
    <property type="entry name" value="PLP-binding barrel"/>
    <property type="match status" value="1"/>
</dbReference>
<dbReference type="PRINTS" id="PR01182">
    <property type="entry name" value="ORNDCRBXLASE"/>
</dbReference>
<dbReference type="GO" id="GO:0033387">
    <property type="term" value="P:putrescine biosynthetic process from arginine, via ornithine"/>
    <property type="evidence" value="ECO:0007669"/>
    <property type="project" value="TreeGrafter"/>
</dbReference>
<dbReference type="PRINTS" id="PR01179">
    <property type="entry name" value="ODADCRBXLASE"/>
</dbReference>
<feature type="modified residue" description="N6-(pyridoxal phosphate)lysine" evidence="10">
    <location>
        <position position="66"/>
    </location>
</feature>
<evidence type="ECO:0000313" key="12">
    <source>
        <dbReference type="EMBL" id="KAF7122303.1"/>
    </source>
</evidence>
<dbReference type="Pfam" id="PF02784">
    <property type="entry name" value="Orn_Arg_deC_N"/>
    <property type="match status" value="1"/>
</dbReference>
<evidence type="ECO:0000259" key="11">
    <source>
        <dbReference type="Pfam" id="PF02784"/>
    </source>
</evidence>
<dbReference type="EMBL" id="JACBAD010002023">
    <property type="protein sequence ID" value="KAF7122303.1"/>
    <property type="molecule type" value="Genomic_DNA"/>
</dbReference>
<dbReference type="CDD" id="cd00622">
    <property type="entry name" value="PLPDE_III_ODC"/>
    <property type="match status" value="1"/>
</dbReference>
<dbReference type="InterPro" id="IPR009006">
    <property type="entry name" value="Ala_racemase/Decarboxylase_C"/>
</dbReference>
<evidence type="ECO:0000313" key="13">
    <source>
        <dbReference type="Proteomes" id="UP000630445"/>
    </source>
</evidence>
<dbReference type="Gene3D" id="3.20.20.10">
    <property type="entry name" value="Alanine racemase"/>
    <property type="match status" value="1"/>
</dbReference>
<organism evidence="12 13">
    <name type="scientific">Aspergillus hiratsukae</name>
    <dbReference type="NCBI Taxonomy" id="1194566"/>
    <lineage>
        <taxon>Eukaryota</taxon>
        <taxon>Fungi</taxon>
        <taxon>Dikarya</taxon>
        <taxon>Ascomycota</taxon>
        <taxon>Pezizomycotina</taxon>
        <taxon>Eurotiomycetes</taxon>
        <taxon>Eurotiomycetidae</taxon>
        <taxon>Eurotiales</taxon>
        <taxon>Aspergillaceae</taxon>
        <taxon>Aspergillus</taxon>
        <taxon>Aspergillus subgen. Fumigati</taxon>
    </lineage>
</organism>
<evidence type="ECO:0000256" key="8">
    <source>
        <dbReference type="ARBA" id="ARBA00046672"/>
    </source>
</evidence>
<evidence type="ECO:0000256" key="7">
    <source>
        <dbReference type="ARBA" id="ARBA00034138"/>
    </source>
</evidence>
<dbReference type="EC" id="4.1.1.17" evidence="7"/>
<evidence type="ECO:0000256" key="1">
    <source>
        <dbReference type="ARBA" id="ARBA00001933"/>
    </source>
</evidence>
<evidence type="ECO:0000256" key="5">
    <source>
        <dbReference type="ARBA" id="ARBA00023239"/>
    </source>
</evidence>
<dbReference type="PROSITE" id="PS00878">
    <property type="entry name" value="ODR_DC_2_1"/>
    <property type="match status" value="1"/>
</dbReference>
<dbReference type="AlphaFoldDB" id="A0A8H6PAA2"/>
<dbReference type="InterPro" id="IPR022653">
    <property type="entry name" value="De-COase2_pyr-phos_BS"/>
</dbReference>
<dbReference type="InterPro" id="IPR029066">
    <property type="entry name" value="PLP-binding_barrel"/>
</dbReference>
<proteinExistence type="inferred from homology"/>
<feature type="domain" description="Orn/DAP/Arg decarboxylase 2 N-terminal" evidence="11">
    <location>
        <begin position="43"/>
        <end position="275"/>
    </location>
</feature>
<comment type="catalytic activity">
    <reaction evidence="9">
        <text>L-ornithine + H(+) = putrescine + CO2</text>
        <dbReference type="Rhea" id="RHEA:22964"/>
        <dbReference type="ChEBI" id="CHEBI:15378"/>
        <dbReference type="ChEBI" id="CHEBI:16526"/>
        <dbReference type="ChEBI" id="CHEBI:46911"/>
        <dbReference type="ChEBI" id="CHEBI:326268"/>
        <dbReference type="EC" id="4.1.1.17"/>
    </reaction>
</comment>
<evidence type="ECO:0000256" key="3">
    <source>
        <dbReference type="ARBA" id="ARBA00022793"/>
    </source>
</evidence>
<evidence type="ECO:0000256" key="2">
    <source>
        <dbReference type="ARBA" id="ARBA00008872"/>
    </source>
</evidence>
<comment type="cofactor">
    <cofactor evidence="1 10">
        <name>pyridoxal 5'-phosphate</name>
        <dbReference type="ChEBI" id="CHEBI:597326"/>
    </cofactor>
</comment>
<dbReference type="InterPro" id="IPR002433">
    <property type="entry name" value="Orn_de-COase"/>
</dbReference>
<gene>
    <name evidence="12" type="ORF">CNMCM5793_000260</name>
</gene>
<dbReference type="InterPro" id="IPR000183">
    <property type="entry name" value="Orn/DAP/Arg_de-COase"/>
</dbReference>
<dbReference type="GO" id="GO:0005737">
    <property type="term" value="C:cytoplasm"/>
    <property type="evidence" value="ECO:0007669"/>
    <property type="project" value="TreeGrafter"/>
</dbReference>
<dbReference type="GO" id="GO:0004586">
    <property type="term" value="F:ornithine decarboxylase activity"/>
    <property type="evidence" value="ECO:0007669"/>
    <property type="project" value="UniProtKB-EC"/>
</dbReference>
<comment type="caution">
    <text evidence="12">The sequence shown here is derived from an EMBL/GenBank/DDBJ whole genome shotgun (WGS) entry which is preliminary data.</text>
</comment>
<dbReference type="SUPFAM" id="SSF50621">
    <property type="entry name" value="Alanine racemase C-terminal domain-like"/>
    <property type="match status" value="1"/>
</dbReference>
<comment type="subunit">
    <text evidence="8">Homodimer. Only the dimer is catalytically active, as the active sites are constructed of residues from both monomers.</text>
</comment>
<protein>
    <recommendedName>
        <fullName evidence="7">ornithine decarboxylase</fullName>
        <ecNumber evidence="7">4.1.1.17</ecNumber>
    </recommendedName>
</protein>
<dbReference type="Proteomes" id="UP000630445">
    <property type="component" value="Unassembled WGS sequence"/>
</dbReference>
<dbReference type="PANTHER" id="PTHR11482:SF6">
    <property type="entry name" value="ORNITHINE DECARBOXYLASE 1-RELATED"/>
    <property type="match status" value="1"/>
</dbReference>
<keyword evidence="5" id="KW-0456">Lyase</keyword>
<dbReference type="InterPro" id="IPR022644">
    <property type="entry name" value="De-COase2_N"/>
</dbReference>